<dbReference type="Gene3D" id="3.40.190.290">
    <property type="match status" value="1"/>
</dbReference>
<evidence type="ECO:0000259" key="5">
    <source>
        <dbReference type="PROSITE" id="PS50931"/>
    </source>
</evidence>
<dbReference type="SUPFAM" id="SSF46785">
    <property type="entry name" value="Winged helix' DNA-binding domain"/>
    <property type="match status" value="1"/>
</dbReference>
<dbReference type="PANTHER" id="PTHR30126:SF40">
    <property type="entry name" value="HTH-TYPE TRANSCRIPTIONAL REGULATOR GLTR"/>
    <property type="match status" value="1"/>
</dbReference>
<evidence type="ECO:0000313" key="6">
    <source>
        <dbReference type="EMBL" id="RNM31334.1"/>
    </source>
</evidence>
<keyword evidence="2" id="KW-0805">Transcription regulation</keyword>
<dbReference type="InterPro" id="IPR036390">
    <property type="entry name" value="WH_DNA-bd_sf"/>
</dbReference>
<dbReference type="PRINTS" id="PR00039">
    <property type="entry name" value="HTHLYSR"/>
</dbReference>
<dbReference type="GO" id="GO:0000976">
    <property type="term" value="F:transcription cis-regulatory region binding"/>
    <property type="evidence" value="ECO:0007669"/>
    <property type="project" value="TreeGrafter"/>
</dbReference>
<dbReference type="Gene3D" id="1.10.10.10">
    <property type="entry name" value="Winged helix-like DNA-binding domain superfamily/Winged helix DNA-binding domain"/>
    <property type="match status" value="1"/>
</dbReference>
<gene>
    <name evidence="6" type="ORF">EDX97_01890</name>
</gene>
<dbReference type="InterPro" id="IPR005119">
    <property type="entry name" value="LysR_subst-bd"/>
</dbReference>
<dbReference type="SUPFAM" id="SSF53850">
    <property type="entry name" value="Periplasmic binding protein-like II"/>
    <property type="match status" value="1"/>
</dbReference>
<feature type="domain" description="HTH lysR-type" evidence="5">
    <location>
        <begin position="1"/>
        <end position="58"/>
    </location>
</feature>
<name>A0A3N0I2T3_9FIRM</name>
<dbReference type="EMBL" id="RJQC01000001">
    <property type="protein sequence ID" value="RNM31334.1"/>
    <property type="molecule type" value="Genomic_DNA"/>
</dbReference>
<protein>
    <submittedName>
        <fullName evidence="6">LysR family transcriptional regulator</fullName>
    </submittedName>
</protein>
<dbReference type="GO" id="GO:0003700">
    <property type="term" value="F:DNA-binding transcription factor activity"/>
    <property type="evidence" value="ECO:0007669"/>
    <property type="project" value="InterPro"/>
</dbReference>
<dbReference type="OrthoDB" id="9803735at2"/>
<evidence type="ECO:0000256" key="2">
    <source>
        <dbReference type="ARBA" id="ARBA00023015"/>
    </source>
</evidence>
<sequence length="274" mass="31396">MNLKQLQIYKTVVEQGTMSQAAKTLHMSQPPLSLQIKQLEEEIGAPLLIRGSRHVECTELGDFLYHRACTICDLVQNTKQELFDQQHAKTGTIHLGIVSSLQDYVLDTWLHSFIKMYPKIHYEIFEGNTYTCLDAVRHHIIEIAVVRSPFPKDSSLQMIQTAMENFYTIGSTKPLTVEELNHVPLIIYRRWKEFFDQLLETPNYFCVSDDARTCMQWAQRGYGIGLAPASIAKKEDNAYPIQDLSMQSNICIVTSKNNYISNSAKALLDYIKNQ</sequence>
<reference evidence="6 7" key="1">
    <citation type="submission" date="2018-11" db="EMBL/GenBank/DDBJ databases">
        <title>Clostridium sp. nov., a member of the family Erysipelotrichaceae isolated from pig faeces.</title>
        <authorList>
            <person name="Chang Y.-H."/>
        </authorList>
    </citation>
    <scope>NUCLEOTIDE SEQUENCE [LARGE SCALE GENOMIC DNA]</scope>
    <source>
        <strain evidence="6 7">YH-panp20</strain>
    </source>
</reference>
<evidence type="ECO:0000256" key="4">
    <source>
        <dbReference type="ARBA" id="ARBA00023163"/>
    </source>
</evidence>
<keyword evidence="7" id="KW-1185">Reference proteome</keyword>
<dbReference type="InterPro" id="IPR036388">
    <property type="entry name" value="WH-like_DNA-bd_sf"/>
</dbReference>
<organism evidence="6 7">
    <name type="scientific">Absicoccus porci</name>
    <dbReference type="NCBI Taxonomy" id="2486576"/>
    <lineage>
        <taxon>Bacteria</taxon>
        <taxon>Bacillati</taxon>
        <taxon>Bacillota</taxon>
        <taxon>Erysipelotrichia</taxon>
        <taxon>Erysipelotrichales</taxon>
        <taxon>Erysipelotrichaceae</taxon>
        <taxon>Absicoccus</taxon>
    </lineage>
</organism>
<dbReference type="CDD" id="cd05466">
    <property type="entry name" value="PBP2_LTTR_substrate"/>
    <property type="match status" value="1"/>
</dbReference>
<accession>A0A3N0I2T3</accession>
<comment type="similarity">
    <text evidence="1">Belongs to the LysR transcriptional regulatory family.</text>
</comment>
<proteinExistence type="inferred from homology"/>
<evidence type="ECO:0000256" key="3">
    <source>
        <dbReference type="ARBA" id="ARBA00023125"/>
    </source>
</evidence>
<dbReference type="PANTHER" id="PTHR30126">
    <property type="entry name" value="HTH-TYPE TRANSCRIPTIONAL REGULATOR"/>
    <property type="match status" value="1"/>
</dbReference>
<dbReference type="FunFam" id="1.10.10.10:FF:000001">
    <property type="entry name" value="LysR family transcriptional regulator"/>
    <property type="match status" value="1"/>
</dbReference>
<dbReference type="Pfam" id="PF00126">
    <property type="entry name" value="HTH_1"/>
    <property type="match status" value="1"/>
</dbReference>
<comment type="caution">
    <text evidence="6">The sequence shown here is derived from an EMBL/GenBank/DDBJ whole genome shotgun (WGS) entry which is preliminary data.</text>
</comment>
<dbReference type="Pfam" id="PF03466">
    <property type="entry name" value="LysR_substrate"/>
    <property type="match status" value="1"/>
</dbReference>
<keyword evidence="3" id="KW-0238">DNA-binding</keyword>
<evidence type="ECO:0000256" key="1">
    <source>
        <dbReference type="ARBA" id="ARBA00009437"/>
    </source>
</evidence>
<dbReference type="InterPro" id="IPR000847">
    <property type="entry name" value="LysR_HTH_N"/>
</dbReference>
<keyword evidence="4" id="KW-0804">Transcription</keyword>
<dbReference type="PROSITE" id="PS50931">
    <property type="entry name" value="HTH_LYSR"/>
    <property type="match status" value="1"/>
</dbReference>
<dbReference type="Proteomes" id="UP000276568">
    <property type="component" value="Unassembled WGS sequence"/>
</dbReference>
<dbReference type="AlphaFoldDB" id="A0A3N0I2T3"/>
<evidence type="ECO:0000313" key="7">
    <source>
        <dbReference type="Proteomes" id="UP000276568"/>
    </source>
</evidence>
<dbReference type="RefSeq" id="WP_128519494.1">
    <property type="nucleotide sequence ID" value="NZ_CAUWBR010000052.1"/>
</dbReference>